<proteinExistence type="predicted"/>
<evidence type="ECO:0000256" key="1">
    <source>
        <dbReference type="SAM" id="MobiDB-lite"/>
    </source>
</evidence>
<dbReference type="AlphaFoldDB" id="A0A195EFT0"/>
<gene>
    <name evidence="2" type="ORF">ALC57_03363</name>
</gene>
<dbReference type="Proteomes" id="UP000078492">
    <property type="component" value="Unassembled WGS sequence"/>
</dbReference>
<accession>A0A195EFT0</accession>
<evidence type="ECO:0000313" key="2">
    <source>
        <dbReference type="EMBL" id="KYN27021.1"/>
    </source>
</evidence>
<feature type="region of interest" description="Disordered" evidence="1">
    <location>
        <begin position="127"/>
        <end position="150"/>
    </location>
</feature>
<protein>
    <submittedName>
        <fullName evidence="2">Uncharacterized protein</fullName>
    </submittedName>
</protein>
<keyword evidence="3" id="KW-1185">Reference proteome</keyword>
<evidence type="ECO:0000313" key="3">
    <source>
        <dbReference type="Proteomes" id="UP000078492"/>
    </source>
</evidence>
<sequence length="150" mass="17459">FWVEFYIYKSSVQFFELYRPIRGNCDLHQWRKSGNLFRRSIRTRASWISTFLSFMSYLSVIFGSKQASVALSLSTANIEWTKARESRIQDTEGETSLCVDRIRREQITAVICKSRIEILDSMGDLLSRTTHRPQTRSPRTEIDKPPAATN</sequence>
<name>A0A195EFT0_9HYME</name>
<feature type="non-terminal residue" evidence="2">
    <location>
        <position position="1"/>
    </location>
</feature>
<organism evidence="2 3">
    <name type="scientific">Trachymyrmex cornetzi</name>
    <dbReference type="NCBI Taxonomy" id="471704"/>
    <lineage>
        <taxon>Eukaryota</taxon>
        <taxon>Metazoa</taxon>
        <taxon>Ecdysozoa</taxon>
        <taxon>Arthropoda</taxon>
        <taxon>Hexapoda</taxon>
        <taxon>Insecta</taxon>
        <taxon>Pterygota</taxon>
        <taxon>Neoptera</taxon>
        <taxon>Endopterygota</taxon>
        <taxon>Hymenoptera</taxon>
        <taxon>Apocrita</taxon>
        <taxon>Aculeata</taxon>
        <taxon>Formicoidea</taxon>
        <taxon>Formicidae</taxon>
        <taxon>Myrmicinae</taxon>
        <taxon>Trachymyrmex</taxon>
    </lineage>
</organism>
<reference evidence="2 3" key="1">
    <citation type="submission" date="2015-09" db="EMBL/GenBank/DDBJ databases">
        <title>Trachymyrmex cornetzi WGS genome.</title>
        <authorList>
            <person name="Nygaard S."/>
            <person name="Hu H."/>
            <person name="Boomsma J."/>
            <person name="Zhang G."/>
        </authorList>
    </citation>
    <scope>NUCLEOTIDE SEQUENCE [LARGE SCALE GENOMIC DNA]</scope>
    <source>
        <strain evidence="2">Tcor2-1</strain>
        <tissue evidence="2">Whole body</tissue>
    </source>
</reference>
<dbReference type="EMBL" id="KQ978957">
    <property type="protein sequence ID" value="KYN27021.1"/>
    <property type="molecule type" value="Genomic_DNA"/>
</dbReference>